<protein>
    <recommendedName>
        <fullName evidence="4">DNA-directed RNA polymerase I subunit RPA34.5</fullName>
    </recommendedName>
</protein>
<dbReference type="Gene3D" id="6.20.250.70">
    <property type="match status" value="1"/>
</dbReference>
<dbReference type="HOGENOM" id="CLU_068907_0_0_1"/>
<dbReference type="OrthoDB" id="76224at2759"/>
<accession>A0A0D1Y6H5</accession>
<dbReference type="Pfam" id="PF08208">
    <property type="entry name" value="RNA_polI_A34"/>
    <property type="match status" value="1"/>
</dbReference>
<dbReference type="RefSeq" id="XP_016227890.1">
    <property type="nucleotide sequence ID" value="XM_016364241.1"/>
</dbReference>
<dbReference type="PANTHER" id="PTHR28155">
    <property type="entry name" value="ACR243WP"/>
    <property type="match status" value="1"/>
</dbReference>
<dbReference type="Proteomes" id="UP000054302">
    <property type="component" value="Unassembled WGS sequence"/>
</dbReference>
<dbReference type="InterPro" id="IPR013240">
    <property type="entry name" value="DNA-dir_RNA_pol1_su_RPA34"/>
</dbReference>
<dbReference type="AlphaFoldDB" id="A0A0D1Y6H5"/>
<feature type="compositionally biased region" description="Low complexity" evidence="1">
    <location>
        <begin position="103"/>
        <end position="114"/>
    </location>
</feature>
<feature type="compositionally biased region" description="Acidic residues" evidence="1">
    <location>
        <begin position="82"/>
        <end position="102"/>
    </location>
</feature>
<keyword evidence="3" id="KW-1185">Reference proteome</keyword>
<dbReference type="GeneID" id="27318043"/>
<evidence type="ECO:0000313" key="2">
    <source>
        <dbReference type="EMBL" id="KIV96316.1"/>
    </source>
</evidence>
<evidence type="ECO:0000256" key="1">
    <source>
        <dbReference type="SAM" id="MobiDB-lite"/>
    </source>
</evidence>
<organism evidence="2 3">
    <name type="scientific">Exophiala mesophila</name>
    <name type="common">Black yeast-like fungus</name>
    <dbReference type="NCBI Taxonomy" id="212818"/>
    <lineage>
        <taxon>Eukaryota</taxon>
        <taxon>Fungi</taxon>
        <taxon>Dikarya</taxon>
        <taxon>Ascomycota</taxon>
        <taxon>Pezizomycotina</taxon>
        <taxon>Eurotiomycetes</taxon>
        <taxon>Chaetothyriomycetidae</taxon>
        <taxon>Chaetothyriales</taxon>
        <taxon>Herpotrichiellaceae</taxon>
        <taxon>Exophiala</taxon>
    </lineage>
</organism>
<dbReference type="PANTHER" id="PTHR28155:SF1">
    <property type="entry name" value="DNA-DIRECTED RNA POLYMERASE I SUBUNIT RPA34.5-DOMAIN-CONTAINING PROTEIN"/>
    <property type="match status" value="1"/>
</dbReference>
<gene>
    <name evidence="2" type="ORF">PV10_00198</name>
</gene>
<sequence>MAKSKVQARPSQLSNERIVDTSDEENDMVQGHGTAKKTKKSKPSANSPKTNGIGSKTNKSKRKSPTPESTTSDAESSSSPLAEDEAQESSGAESDDGSDSEGDSSSATSSTSSANKRKSRPEPQTASRKKTKPNTSSKVRIAPVPYKAPSGYESFALSASDSASQSTSLFENLSGKQIWHISAPASLSLQPITELDIQAALQGRSILTKNGIDYNMHPAPSQHEILLLPAGQDSTYEQIEVGVTRTFDLREMSTIPRAKAKDKAQSSTASIVFTATKEGTTGQPRKQPEGLRQRYIPFGAQVGNPDQAIGKSRTTFQVPDEILREEPANKATTSSLKKMQTDGGDTPKKQKKDKSKASPEKKKKRRRIVDEEVV</sequence>
<feature type="region of interest" description="Disordered" evidence="1">
    <location>
        <begin position="301"/>
        <end position="374"/>
    </location>
</feature>
<dbReference type="VEuPathDB" id="FungiDB:PV10_00198"/>
<name>A0A0D1Y6H5_EXOME</name>
<dbReference type="EMBL" id="KN847520">
    <property type="protein sequence ID" value="KIV96316.1"/>
    <property type="molecule type" value="Genomic_DNA"/>
</dbReference>
<proteinExistence type="predicted"/>
<feature type="compositionally biased region" description="Low complexity" evidence="1">
    <location>
        <begin position="66"/>
        <end position="81"/>
    </location>
</feature>
<reference evidence="2 3" key="1">
    <citation type="submission" date="2015-01" db="EMBL/GenBank/DDBJ databases">
        <title>The Genome Sequence of Exophiala mesophila CBS40295.</title>
        <authorList>
            <consortium name="The Broad Institute Genomics Platform"/>
            <person name="Cuomo C."/>
            <person name="de Hoog S."/>
            <person name="Gorbushina A."/>
            <person name="Stielow B."/>
            <person name="Teixiera M."/>
            <person name="Abouelleil A."/>
            <person name="Chapman S.B."/>
            <person name="Priest M."/>
            <person name="Young S.K."/>
            <person name="Wortman J."/>
            <person name="Nusbaum C."/>
            <person name="Birren B."/>
        </authorList>
    </citation>
    <scope>NUCLEOTIDE SEQUENCE [LARGE SCALE GENOMIC DNA]</scope>
    <source>
        <strain evidence="2 3">CBS 40295</strain>
    </source>
</reference>
<evidence type="ECO:0008006" key="4">
    <source>
        <dbReference type="Google" id="ProtNLM"/>
    </source>
</evidence>
<dbReference type="GO" id="GO:0006360">
    <property type="term" value="P:transcription by RNA polymerase I"/>
    <property type="evidence" value="ECO:0007669"/>
    <property type="project" value="InterPro"/>
</dbReference>
<feature type="region of interest" description="Disordered" evidence="1">
    <location>
        <begin position="1"/>
        <end position="145"/>
    </location>
</feature>
<dbReference type="OMA" id="LKMRFLP"/>
<evidence type="ECO:0000313" key="3">
    <source>
        <dbReference type="Proteomes" id="UP000054302"/>
    </source>
</evidence>
<dbReference type="InterPro" id="IPR053263">
    <property type="entry name" value="Euk_RPA34_RNAP_subunit"/>
</dbReference>